<feature type="compositionally biased region" description="Low complexity" evidence="1">
    <location>
        <begin position="182"/>
        <end position="194"/>
    </location>
</feature>
<sequence length="205" mass="23496">MDRLARFYSVPSATHGYRFLYFTSRGRERISEFRAGFNLLGLQQNRILDIHYPDNRTVSFLVHNDYADAVVEAMAKLSAKLLSDFDPLDPALLRDPKYVNIIIIDESFLTSEATRIHQERLIRIVKRLYIPRVQIAVARDFCFTHRWITSDQYRDLYHVIYPNKGSKASSDVPMNDTSSQDSIFHSVASSSSRSPADDGVSAPFN</sequence>
<dbReference type="EMBL" id="LN732886">
    <property type="protein sequence ID" value="CEP16174.1"/>
    <property type="molecule type" value="Genomic_DNA"/>
</dbReference>
<reference evidence="2 3" key="1">
    <citation type="submission" date="2014-09" db="EMBL/GenBank/DDBJ databases">
        <authorList>
            <person name="Ellenberger Sabrina"/>
        </authorList>
    </citation>
    <scope>NUCLEOTIDE SEQUENCE [LARGE SCALE GENOMIC DNA]</scope>
    <source>
        <strain evidence="2 3">CBS 412.66</strain>
    </source>
</reference>
<dbReference type="Proteomes" id="UP000054107">
    <property type="component" value="Unassembled WGS sequence"/>
</dbReference>
<protein>
    <submittedName>
        <fullName evidence="2">Uncharacterized protein</fullName>
    </submittedName>
</protein>
<evidence type="ECO:0000313" key="2">
    <source>
        <dbReference type="EMBL" id="CEP16174.1"/>
    </source>
</evidence>
<gene>
    <name evidence="2" type="primary">PARPA_10420.1 scaffold 40485</name>
</gene>
<name>A0A0B7NMK6_9FUNG</name>
<proteinExistence type="predicted"/>
<dbReference type="OrthoDB" id="2206543at2759"/>
<dbReference type="AlphaFoldDB" id="A0A0B7NMK6"/>
<organism evidence="2 3">
    <name type="scientific">Parasitella parasitica</name>
    <dbReference type="NCBI Taxonomy" id="35722"/>
    <lineage>
        <taxon>Eukaryota</taxon>
        <taxon>Fungi</taxon>
        <taxon>Fungi incertae sedis</taxon>
        <taxon>Mucoromycota</taxon>
        <taxon>Mucoromycotina</taxon>
        <taxon>Mucoromycetes</taxon>
        <taxon>Mucorales</taxon>
        <taxon>Mucorineae</taxon>
        <taxon>Mucoraceae</taxon>
        <taxon>Parasitella</taxon>
    </lineage>
</organism>
<dbReference type="STRING" id="35722.A0A0B7NMK6"/>
<evidence type="ECO:0000256" key="1">
    <source>
        <dbReference type="SAM" id="MobiDB-lite"/>
    </source>
</evidence>
<feature type="region of interest" description="Disordered" evidence="1">
    <location>
        <begin position="167"/>
        <end position="205"/>
    </location>
</feature>
<accession>A0A0B7NMK6</accession>
<keyword evidence="3" id="KW-1185">Reference proteome</keyword>
<evidence type="ECO:0000313" key="3">
    <source>
        <dbReference type="Proteomes" id="UP000054107"/>
    </source>
</evidence>